<dbReference type="AlphaFoldDB" id="A0A485KEC5"/>
<evidence type="ECO:0000313" key="5">
    <source>
        <dbReference type="EMBL" id="VFT80703.1"/>
    </source>
</evidence>
<evidence type="ECO:0000259" key="3">
    <source>
        <dbReference type="SMART" id="SM00198"/>
    </source>
</evidence>
<feature type="chain" id="PRO_5033826020" evidence="2">
    <location>
        <begin position="16"/>
        <end position="262"/>
    </location>
</feature>
<accession>A0A485KEC5</accession>
<keyword evidence="2" id="KW-0732">Signal</keyword>
<reference evidence="4" key="2">
    <citation type="submission" date="2019-06" db="EMBL/GenBank/DDBJ databases">
        <title>Genomics analysis of Aphanomyces spp. identifies a new class of oomycete effector associated with host adaptation.</title>
        <authorList>
            <person name="Gaulin E."/>
        </authorList>
    </citation>
    <scope>NUCLEOTIDE SEQUENCE</scope>
    <source>
        <strain evidence="4">CBS 578.67</strain>
    </source>
</reference>
<evidence type="ECO:0000256" key="1">
    <source>
        <dbReference type="SAM" id="Phobius"/>
    </source>
</evidence>
<keyword evidence="1" id="KW-1133">Transmembrane helix</keyword>
<keyword evidence="6" id="KW-1185">Reference proteome</keyword>
<feature type="domain" description="SCP" evidence="3">
    <location>
        <begin position="18"/>
        <end position="154"/>
    </location>
</feature>
<evidence type="ECO:0000313" key="6">
    <source>
        <dbReference type="Proteomes" id="UP000332933"/>
    </source>
</evidence>
<dbReference type="PANTHER" id="PTHR10334">
    <property type="entry name" value="CYSTEINE-RICH SECRETORY PROTEIN-RELATED"/>
    <property type="match status" value="1"/>
</dbReference>
<keyword evidence="1" id="KW-0812">Transmembrane</keyword>
<dbReference type="InterPro" id="IPR035940">
    <property type="entry name" value="CAP_sf"/>
</dbReference>
<dbReference type="OrthoDB" id="337038at2759"/>
<dbReference type="Gene3D" id="3.40.33.10">
    <property type="entry name" value="CAP"/>
    <property type="match status" value="1"/>
</dbReference>
<feature type="signal peptide" evidence="2">
    <location>
        <begin position="1"/>
        <end position="15"/>
    </location>
</feature>
<dbReference type="InterPro" id="IPR001283">
    <property type="entry name" value="CRISP-related"/>
</dbReference>
<proteinExistence type="predicted"/>
<dbReference type="SMART" id="SM00198">
    <property type="entry name" value="SCP"/>
    <property type="match status" value="1"/>
</dbReference>
<dbReference type="InterPro" id="IPR014044">
    <property type="entry name" value="CAP_dom"/>
</dbReference>
<dbReference type="EMBL" id="CAADRA010000626">
    <property type="protein sequence ID" value="VFT80703.1"/>
    <property type="molecule type" value="Genomic_DNA"/>
</dbReference>
<dbReference type="Pfam" id="PF00188">
    <property type="entry name" value="CAP"/>
    <property type="match status" value="1"/>
</dbReference>
<organism evidence="5 6">
    <name type="scientific">Aphanomyces stellatus</name>
    <dbReference type="NCBI Taxonomy" id="120398"/>
    <lineage>
        <taxon>Eukaryota</taxon>
        <taxon>Sar</taxon>
        <taxon>Stramenopiles</taxon>
        <taxon>Oomycota</taxon>
        <taxon>Saprolegniomycetes</taxon>
        <taxon>Saprolegniales</taxon>
        <taxon>Verrucalvaceae</taxon>
        <taxon>Aphanomyces</taxon>
    </lineage>
</organism>
<dbReference type="Proteomes" id="UP000332933">
    <property type="component" value="Unassembled WGS sequence"/>
</dbReference>
<dbReference type="SUPFAM" id="SSF55797">
    <property type="entry name" value="PR-1-like"/>
    <property type="match status" value="1"/>
</dbReference>
<evidence type="ECO:0000313" key="4">
    <source>
        <dbReference type="EMBL" id="KAF0715159.1"/>
    </source>
</evidence>
<evidence type="ECO:0000256" key="2">
    <source>
        <dbReference type="SAM" id="SignalP"/>
    </source>
</evidence>
<name>A0A485KEC5_9STRA</name>
<protein>
    <submittedName>
        <fullName evidence="5">Aste57867_3540 protein</fullName>
    </submittedName>
</protein>
<sequence length="262" mass="27808">MKVSVLLLTATAVHAQYTIKNQILDQTNKLRAAHGIPPITYDDTAAAGLQQWADSCPGFQRGGPSGSQNLAPFVPCGDVNQPACMSLAGAAWMWYDQEEALWNYDTNQCKSDNVNACGDFSNMLCRSVLSMACGWSSCTNGDYVWCNFDIPMINPSVPRNMVMSKDALRASLTPGAQSTPTVSGDVAVAKEVNHPGSTATAVQVALLVVGAALLLLALVVVVLRRKAMARSTTKLSAAAIDMEFTAVSTPTTNAHGGILKHF</sequence>
<keyword evidence="1" id="KW-0472">Membrane</keyword>
<feature type="transmembrane region" description="Helical" evidence="1">
    <location>
        <begin position="204"/>
        <end position="223"/>
    </location>
</feature>
<gene>
    <name evidence="5" type="primary">Aste57867_3540</name>
    <name evidence="4" type="ORF">As57867_003529</name>
    <name evidence="5" type="ORF">ASTE57867_3540</name>
</gene>
<reference evidence="5 6" key="1">
    <citation type="submission" date="2019-03" db="EMBL/GenBank/DDBJ databases">
        <authorList>
            <person name="Gaulin E."/>
            <person name="Dumas B."/>
        </authorList>
    </citation>
    <scope>NUCLEOTIDE SEQUENCE [LARGE SCALE GENOMIC DNA]</scope>
    <source>
        <strain evidence="5">CBS 568.67</strain>
    </source>
</reference>
<dbReference type="EMBL" id="VJMH01000626">
    <property type="protein sequence ID" value="KAF0715159.1"/>
    <property type="molecule type" value="Genomic_DNA"/>
</dbReference>